<keyword evidence="5 8" id="KW-0812">Transmembrane</keyword>
<feature type="transmembrane region" description="Helical" evidence="8">
    <location>
        <begin position="289"/>
        <end position="311"/>
    </location>
</feature>
<evidence type="ECO:0000256" key="4">
    <source>
        <dbReference type="ARBA" id="ARBA00022475"/>
    </source>
</evidence>
<dbReference type="EMBL" id="CAJVAS010000019">
    <property type="protein sequence ID" value="CAG7638369.1"/>
    <property type="molecule type" value="Genomic_DNA"/>
</dbReference>
<proteinExistence type="inferred from homology"/>
<comment type="caution">
    <text evidence="9">The sequence shown here is derived from an EMBL/GenBank/DDBJ whole genome shotgun (WGS) entry which is preliminary data.</text>
</comment>
<feature type="transmembrane region" description="Helical" evidence="8">
    <location>
        <begin position="248"/>
        <end position="277"/>
    </location>
</feature>
<protein>
    <submittedName>
        <fullName evidence="9">Iron-uptake system permease protein FeuC</fullName>
    </submittedName>
</protein>
<feature type="transmembrane region" description="Helical" evidence="8">
    <location>
        <begin position="65"/>
        <end position="82"/>
    </location>
</feature>
<evidence type="ECO:0000256" key="2">
    <source>
        <dbReference type="ARBA" id="ARBA00007935"/>
    </source>
</evidence>
<keyword evidence="6 8" id="KW-1133">Transmembrane helix</keyword>
<name>A0A916NK71_9BACL</name>
<feature type="transmembrane region" description="Helical" evidence="8">
    <location>
        <begin position="125"/>
        <end position="146"/>
    </location>
</feature>
<dbReference type="PANTHER" id="PTHR30472">
    <property type="entry name" value="FERRIC ENTEROBACTIN TRANSPORT SYSTEM PERMEASE PROTEIN"/>
    <property type="match status" value="1"/>
</dbReference>
<evidence type="ECO:0000256" key="5">
    <source>
        <dbReference type="ARBA" id="ARBA00022692"/>
    </source>
</evidence>
<evidence type="ECO:0000256" key="6">
    <source>
        <dbReference type="ARBA" id="ARBA00022989"/>
    </source>
</evidence>
<dbReference type="CDD" id="cd06550">
    <property type="entry name" value="TM_ABC_iron-siderophores_like"/>
    <property type="match status" value="1"/>
</dbReference>
<keyword evidence="10" id="KW-1185">Reference proteome</keyword>
<reference evidence="9" key="1">
    <citation type="submission" date="2021-06" db="EMBL/GenBank/DDBJ databases">
        <authorList>
            <person name="Criscuolo A."/>
        </authorList>
    </citation>
    <scope>NUCLEOTIDE SEQUENCE</scope>
    <source>
        <strain evidence="9">CIP111600</strain>
    </source>
</reference>
<feature type="transmembrane region" description="Helical" evidence="8">
    <location>
        <begin position="158"/>
        <end position="178"/>
    </location>
</feature>
<dbReference type="FunFam" id="1.10.3470.10:FF:000001">
    <property type="entry name" value="Vitamin B12 ABC transporter permease BtuC"/>
    <property type="match status" value="1"/>
</dbReference>
<dbReference type="Pfam" id="PF01032">
    <property type="entry name" value="FecCD"/>
    <property type="match status" value="1"/>
</dbReference>
<keyword evidence="3" id="KW-0813">Transport</keyword>
<dbReference type="Proteomes" id="UP000693672">
    <property type="component" value="Unassembled WGS sequence"/>
</dbReference>
<evidence type="ECO:0000313" key="10">
    <source>
        <dbReference type="Proteomes" id="UP000693672"/>
    </source>
</evidence>
<keyword evidence="4" id="KW-1003">Cell membrane</keyword>
<evidence type="ECO:0000256" key="7">
    <source>
        <dbReference type="ARBA" id="ARBA00023136"/>
    </source>
</evidence>
<comment type="similarity">
    <text evidence="2">Belongs to the binding-protein-dependent transport system permease family. FecCD subfamily.</text>
</comment>
<evidence type="ECO:0000256" key="1">
    <source>
        <dbReference type="ARBA" id="ARBA00004651"/>
    </source>
</evidence>
<gene>
    <name evidence="9" type="primary">feuC_2</name>
    <name evidence="9" type="ORF">PAESOLCIP111_03933</name>
</gene>
<dbReference type="GO" id="GO:0022857">
    <property type="term" value="F:transmembrane transporter activity"/>
    <property type="evidence" value="ECO:0007669"/>
    <property type="project" value="InterPro"/>
</dbReference>
<dbReference type="AlphaFoldDB" id="A0A916NK71"/>
<evidence type="ECO:0000256" key="3">
    <source>
        <dbReference type="ARBA" id="ARBA00022448"/>
    </source>
</evidence>
<evidence type="ECO:0000313" key="9">
    <source>
        <dbReference type="EMBL" id="CAG7638369.1"/>
    </source>
</evidence>
<dbReference type="GO" id="GO:0033214">
    <property type="term" value="P:siderophore-iron import into cell"/>
    <property type="evidence" value="ECO:0007669"/>
    <property type="project" value="TreeGrafter"/>
</dbReference>
<accession>A0A916NK71</accession>
<dbReference type="GO" id="GO:0005886">
    <property type="term" value="C:plasma membrane"/>
    <property type="evidence" value="ECO:0007669"/>
    <property type="project" value="UniProtKB-SubCell"/>
</dbReference>
<dbReference type="PANTHER" id="PTHR30472:SF23">
    <property type="entry name" value="IRON-UPTAKE SYSTEM PERMEASE PROTEIN FEUC"/>
    <property type="match status" value="1"/>
</dbReference>
<feature type="transmembrane region" description="Helical" evidence="8">
    <location>
        <begin position="199"/>
        <end position="220"/>
    </location>
</feature>
<organism evidence="9 10">
    <name type="scientific">Paenibacillus solanacearum</name>
    <dbReference type="NCBI Taxonomy" id="2048548"/>
    <lineage>
        <taxon>Bacteria</taxon>
        <taxon>Bacillati</taxon>
        <taxon>Bacillota</taxon>
        <taxon>Bacilli</taxon>
        <taxon>Bacillales</taxon>
        <taxon>Paenibacillaceae</taxon>
        <taxon>Paenibacillus</taxon>
    </lineage>
</organism>
<dbReference type="RefSeq" id="WP_218093670.1">
    <property type="nucleotide sequence ID" value="NZ_CAJVAS010000019.1"/>
</dbReference>
<evidence type="ECO:0000256" key="8">
    <source>
        <dbReference type="SAM" id="Phobius"/>
    </source>
</evidence>
<dbReference type="InterPro" id="IPR000522">
    <property type="entry name" value="ABC_transptr_permease_BtuC"/>
</dbReference>
<sequence>MSERSVRSVGPVLLGCLVLTLAAVYFHVTSGEYDMTLTDLFRTLLRIHPQPDYDMVLFEFRLPRIVIALLVGCGLGIAGAGIQGITRNGLADPGILGINAGAGAAIVLFMYLFQGQVIRTGAAAVMTMPIFGLVGGLLAAALIYGFAWYGGRLDPQRLILSGIALGSGFGAMTLFFSLRMNAKDFEMATVWLTGSIWNANWIYAASMLPWFIVLIPVLLLKAHPLDLFQLEEGAVKSLGVHVERDKSIVLLCCVGIVSACVSVSGSIAFVGLLAPHIAKRLVGIRHRRFMPVSGAVGSLMVIISDLIAKTVFAPAELPVGIVISLVGVPYFVYLLFKTRA</sequence>
<feature type="transmembrane region" description="Helical" evidence="8">
    <location>
        <begin position="317"/>
        <end position="336"/>
    </location>
</feature>
<feature type="transmembrane region" description="Helical" evidence="8">
    <location>
        <begin position="12"/>
        <end position="28"/>
    </location>
</feature>
<comment type="subcellular location">
    <subcellularLocation>
        <location evidence="1">Cell membrane</location>
        <topology evidence="1">Multi-pass membrane protein</topology>
    </subcellularLocation>
</comment>
<feature type="transmembrane region" description="Helical" evidence="8">
    <location>
        <begin position="94"/>
        <end position="113"/>
    </location>
</feature>
<keyword evidence="7 8" id="KW-0472">Membrane</keyword>